<sequence>MTPPAPRPLFRVTALAEAVTWTLLLVAMALKYTGVTEALMPLAGGVHGFVFLCYAAVSLAVWIDARWSVGRGLLALGAAVVPYATVPVERSYDRAGFLPGRWRLRESPESARGPADGVLRTVLHRPVPSALVVLALVSVVFVLLLQAGPPTQWF</sequence>
<dbReference type="NCBIfam" id="TIGR03954">
    <property type="entry name" value="integ_memb_HG"/>
    <property type="match status" value="1"/>
</dbReference>
<evidence type="ECO:0000256" key="3">
    <source>
        <dbReference type="ARBA" id="ARBA00022692"/>
    </source>
</evidence>
<comment type="caution">
    <text evidence="6">The sequence shown here is derived from an EMBL/GenBank/DDBJ whole genome shotgun (WGS) entry which is preliminary data.</text>
</comment>
<keyword evidence="3" id="KW-0812">Transmembrane</keyword>
<dbReference type="RefSeq" id="WP_135028787.1">
    <property type="nucleotide sequence ID" value="NZ_BMLA01000006.1"/>
</dbReference>
<dbReference type="Proteomes" id="UP000560081">
    <property type="component" value="Unassembled WGS sequence"/>
</dbReference>
<dbReference type="EMBL" id="JACHMC010000001">
    <property type="protein sequence ID" value="MBB4882145.1"/>
    <property type="molecule type" value="Genomic_DNA"/>
</dbReference>
<evidence type="ECO:0000256" key="4">
    <source>
        <dbReference type="ARBA" id="ARBA00022989"/>
    </source>
</evidence>
<dbReference type="AlphaFoldDB" id="A0A4Y8X2S6"/>
<dbReference type="GO" id="GO:0005886">
    <property type="term" value="C:plasma membrane"/>
    <property type="evidence" value="ECO:0007669"/>
    <property type="project" value="UniProtKB-SubCell"/>
</dbReference>
<dbReference type="InterPro" id="IPR023845">
    <property type="entry name" value="DUF3817_TM"/>
</dbReference>
<dbReference type="PANTHER" id="PTHR40077">
    <property type="entry name" value="MEMBRANE PROTEIN-RELATED"/>
    <property type="match status" value="1"/>
</dbReference>
<gene>
    <name evidence="6" type="ORF">BJ976_000496</name>
</gene>
<protein>
    <submittedName>
        <fullName evidence="6">Integral membrane protein</fullName>
    </submittedName>
</protein>
<reference evidence="6 7" key="1">
    <citation type="submission" date="2020-08" db="EMBL/GenBank/DDBJ databases">
        <title>Sequencing the genomes of 1000 actinobacteria strains.</title>
        <authorList>
            <person name="Klenk H.-P."/>
        </authorList>
    </citation>
    <scope>NUCLEOTIDE SEQUENCE [LARGE SCALE GENOMIC DNA]</scope>
    <source>
        <strain evidence="6 7">DSM 19079</strain>
    </source>
</reference>
<evidence type="ECO:0000256" key="5">
    <source>
        <dbReference type="ARBA" id="ARBA00023136"/>
    </source>
</evidence>
<keyword evidence="2" id="KW-1003">Cell membrane</keyword>
<keyword evidence="5" id="KW-0472">Membrane</keyword>
<dbReference type="PANTHER" id="PTHR40077:SF1">
    <property type="entry name" value="MEMBRANE PROTEIN"/>
    <property type="match status" value="1"/>
</dbReference>
<dbReference type="OrthoDB" id="3396203at2"/>
<dbReference type="Pfam" id="PF12823">
    <property type="entry name" value="DUF3817"/>
    <property type="match status" value="1"/>
</dbReference>
<keyword evidence="4" id="KW-1133">Transmembrane helix</keyword>
<proteinExistence type="predicted"/>
<name>A0A4Y8X2S6_9MICC</name>
<keyword evidence="7" id="KW-1185">Reference proteome</keyword>
<organism evidence="6 7">
    <name type="scientific">Micrococcus flavus</name>
    <dbReference type="NCBI Taxonomy" id="384602"/>
    <lineage>
        <taxon>Bacteria</taxon>
        <taxon>Bacillati</taxon>
        <taxon>Actinomycetota</taxon>
        <taxon>Actinomycetes</taxon>
        <taxon>Micrococcales</taxon>
        <taxon>Micrococcaceae</taxon>
        <taxon>Micrococcus</taxon>
    </lineage>
</organism>
<evidence type="ECO:0000313" key="7">
    <source>
        <dbReference type="Proteomes" id="UP000560081"/>
    </source>
</evidence>
<accession>A0A4Y8X2S6</accession>
<comment type="subcellular location">
    <subcellularLocation>
        <location evidence="1">Cell membrane</location>
        <topology evidence="1">Multi-pass membrane protein</topology>
    </subcellularLocation>
</comment>
<evidence type="ECO:0000313" key="6">
    <source>
        <dbReference type="EMBL" id="MBB4882145.1"/>
    </source>
</evidence>
<evidence type="ECO:0000256" key="2">
    <source>
        <dbReference type="ARBA" id="ARBA00022475"/>
    </source>
</evidence>
<evidence type="ECO:0000256" key="1">
    <source>
        <dbReference type="ARBA" id="ARBA00004651"/>
    </source>
</evidence>